<dbReference type="CDD" id="cd06093">
    <property type="entry name" value="PX_domain"/>
    <property type="match status" value="1"/>
</dbReference>
<feature type="coiled-coil region" evidence="1">
    <location>
        <begin position="982"/>
        <end position="1009"/>
    </location>
</feature>
<dbReference type="PROSITE" id="PS50010">
    <property type="entry name" value="DH_2"/>
    <property type="match status" value="1"/>
</dbReference>
<dbReference type="CDD" id="cd00160">
    <property type="entry name" value="RhoGEF"/>
    <property type="match status" value="1"/>
</dbReference>
<keyword evidence="1" id="KW-0175">Coiled coil</keyword>
<dbReference type="OMA" id="FYFDYCK"/>
<dbReference type="InParanoid" id="A0DSX3"/>
<gene>
    <name evidence="5" type="ORF">GSPATT00019833001</name>
</gene>
<keyword evidence="6" id="KW-1185">Reference proteome</keyword>
<evidence type="ECO:0000259" key="3">
    <source>
        <dbReference type="PROSITE" id="PS50010"/>
    </source>
</evidence>
<dbReference type="Gene3D" id="1.20.900.10">
    <property type="entry name" value="Dbl homology (DH) domain"/>
    <property type="match status" value="1"/>
</dbReference>
<name>A0DSX3_PARTE</name>
<dbReference type="CDD" id="cd01765">
    <property type="entry name" value="FERM_F0_F1"/>
    <property type="match status" value="1"/>
</dbReference>
<dbReference type="InterPro" id="IPR036871">
    <property type="entry name" value="PX_dom_sf"/>
</dbReference>
<feature type="region of interest" description="Disordered" evidence="2">
    <location>
        <begin position="35"/>
        <end position="68"/>
    </location>
</feature>
<dbReference type="EMBL" id="CT868563">
    <property type="protein sequence ID" value="CAK86140.1"/>
    <property type="molecule type" value="Genomic_DNA"/>
</dbReference>
<dbReference type="PROSITE" id="PS50195">
    <property type="entry name" value="PX"/>
    <property type="match status" value="1"/>
</dbReference>
<evidence type="ECO:0000313" key="6">
    <source>
        <dbReference type="Proteomes" id="UP000000600"/>
    </source>
</evidence>
<dbReference type="Gene3D" id="3.30.1520.10">
    <property type="entry name" value="Phox-like domain"/>
    <property type="match status" value="1"/>
</dbReference>
<dbReference type="eggNOG" id="KOG4305">
    <property type="taxonomic scope" value="Eukaryota"/>
</dbReference>
<dbReference type="InterPro" id="IPR000219">
    <property type="entry name" value="DH_dom"/>
</dbReference>
<dbReference type="PANTHER" id="PTHR12673:SF159">
    <property type="entry name" value="LD03170P"/>
    <property type="match status" value="1"/>
</dbReference>
<dbReference type="AlphaFoldDB" id="A0DSX3"/>
<dbReference type="Proteomes" id="UP000000600">
    <property type="component" value="Unassembled WGS sequence"/>
</dbReference>
<reference evidence="5 6" key="1">
    <citation type="journal article" date="2006" name="Nature">
        <title>Global trends of whole-genome duplications revealed by the ciliate Paramecium tetraurelia.</title>
        <authorList>
            <consortium name="Genoscope"/>
            <person name="Aury J.-M."/>
            <person name="Jaillon O."/>
            <person name="Duret L."/>
            <person name="Noel B."/>
            <person name="Jubin C."/>
            <person name="Porcel B.M."/>
            <person name="Segurens B."/>
            <person name="Daubin V."/>
            <person name="Anthouard V."/>
            <person name="Aiach N."/>
            <person name="Arnaiz O."/>
            <person name="Billaut A."/>
            <person name="Beisson J."/>
            <person name="Blanc I."/>
            <person name="Bouhouche K."/>
            <person name="Camara F."/>
            <person name="Duharcourt S."/>
            <person name="Guigo R."/>
            <person name="Gogendeau D."/>
            <person name="Katinka M."/>
            <person name="Keller A.-M."/>
            <person name="Kissmehl R."/>
            <person name="Klotz C."/>
            <person name="Koll F."/>
            <person name="Le Moue A."/>
            <person name="Lepere C."/>
            <person name="Malinsky S."/>
            <person name="Nowacki M."/>
            <person name="Nowak J.K."/>
            <person name="Plattner H."/>
            <person name="Poulain J."/>
            <person name="Ruiz F."/>
            <person name="Serrano V."/>
            <person name="Zagulski M."/>
            <person name="Dessen P."/>
            <person name="Betermier M."/>
            <person name="Weissenbach J."/>
            <person name="Scarpelli C."/>
            <person name="Schachter V."/>
            <person name="Sperling L."/>
            <person name="Meyer E."/>
            <person name="Cohen J."/>
            <person name="Wincker P."/>
        </authorList>
    </citation>
    <scope>NUCLEOTIDE SEQUENCE [LARGE SCALE GENOMIC DNA]</scope>
    <source>
        <strain evidence="5 6">Stock d4-2</strain>
    </source>
</reference>
<dbReference type="SUPFAM" id="SSF64268">
    <property type="entry name" value="PX domain"/>
    <property type="match status" value="1"/>
</dbReference>
<sequence>MLKSQEIQNQLSENIIKEEIDEKELLKSRQFSTYKKSNCQEPSGIKKYKSQIIDSDEEDDKKDPDNNDEEVEFKVWTSLKKSTILPQRVQISQKSVEKDVDANNLKPLDFEEVLRQSQITFSQHRQNFTNDESDARPQFKSVRITQIDSDDDDEELVDKVALNIEAHPDLDTEITADNKVMMSVIQSKLSQSIQQQFKQQQSLNQQQNIDEQEEIFKSKIVFINKTPVIIREDDLYIRKVRRIQNYFRFVKPFKKLKKQHRYRVNIINELIYTEKNYVNDLNSIREQIQKPLFQLIDSQYDLKIMFNLDSICEFNQEFLKVLLSKTQNFKEKPYAKIMDEIVVLLPGFRFYFDYCKEYQATRKIRDHYSNTNQVYQKFFNDLLERQPNFFNNLDLESYLIKPVQRLPKYILLFKDLLKHTNKEHPDHTNIEQCLKLFQQINDKNNHQIKTYLEQLKLVELQNYFGQHIILVEPGRVFCFEDFCSTYTDKLHNNIILYAFNNLLLFAQNKQNGQQGYFSHLHLTYQSYVKDKENTDYFEHFFEVVNKTESIIMINQDNESKMALMSKIQEIIQQLKEKQTNMLNVKKQASFISEPNNNTQKDQKCDYEIKVIVIGTEIRNSKFNPYTVYVANIFIQEYQTKVFVRYSQIVSLQTIVNKYDSGLKVPVLQTLNWFLSNDEKVIDERKLLIEKFISSVLNSQKCQNTIEYQKQVLELLNLNPDFFQIPLEQNPNSNNKLGDDDMRKMVLQSQFSFGIKPNLLQSMIMKGKSTNIMQAAKASIQRLNITAIEQGNQIVIGQEASKQPYCIEVSLMDDRKIMVGFKKQTLTLFIKNEVAKFVGLKQWLDFRLFIVDQNKDQRVIDDDETMSSILDAHINENTGLINAFKKLLTVQQKFQFVFRKYFYLQWKQEEADYSQDQQRLLYLINDILWEIRNENFQYNFNQFCLIVALFFYSTGTSQDQLSQLMYKIIPKNSLKKKKDEVWLKEIVYNINALQQELKNLQKDKLQQKNQKCLNNSISGQAQLMLMNYLKTHSLFGMQQFLVECNKQTIQLIQKNFNIKISSHMFIGLNYSGYHILNPETKAILYKCQYQKMTEMKACTTEFSCIIDSTKLSFKTQLSFEIKSLILEFKQLQEFTNQIACGGAH</sequence>
<dbReference type="GO" id="GO:0005737">
    <property type="term" value="C:cytoplasm"/>
    <property type="evidence" value="ECO:0000318"/>
    <property type="project" value="GO_Central"/>
</dbReference>
<dbReference type="KEGG" id="ptm:GSPATT00019833001"/>
<dbReference type="InterPro" id="IPR001683">
    <property type="entry name" value="PX_dom"/>
</dbReference>
<dbReference type="GO" id="GO:0005085">
    <property type="term" value="F:guanyl-nucleotide exchange factor activity"/>
    <property type="evidence" value="ECO:0000318"/>
    <property type="project" value="GO_Central"/>
</dbReference>
<dbReference type="Gene3D" id="2.30.29.30">
    <property type="entry name" value="Pleckstrin-homology domain (PH domain)/Phosphotyrosine-binding domain (PTB)"/>
    <property type="match status" value="2"/>
</dbReference>
<feature type="domain" description="DH" evidence="3">
    <location>
        <begin position="262"/>
        <end position="447"/>
    </location>
</feature>
<dbReference type="OrthoDB" id="1716625at2759"/>
<dbReference type="SMART" id="SM00325">
    <property type="entry name" value="RhoGEF"/>
    <property type="match status" value="1"/>
</dbReference>
<evidence type="ECO:0000256" key="1">
    <source>
        <dbReference type="SAM" id="Coils"/>
    </source>
</evidence>
<dbReference type="PANTHER" id="PTHR12673">
    <property type="entry name" value="FACIOGENITAL DYSPLASIA PROTEIN"/>
    <property type="match status" value="1"/>
</dbReference>
<organism evidence="5 6">
    <name type="scientific">Paramecium tetraurelia</name>
    <dbReference type="NCBI Taxonomy" id="5888"/>
    <lineage>
        <taxon>Eukaryota</taxon>
        <taxon>Sar</taxon>
        <taxon>Alveolata</taxon>
        <taxon>Ciliophora</taxon>
        <taxon>Intramacronucleata</taxon>
        <taxon>Oligohymenophorea</taxon>
        <taxon>Peniculida</taxon>
        <taxon>Parameciidae</taxon>
        <taxon>Paramecium</taxon>
    </lineage>
</organism>
<dbReference type="STRING" id="5888.A0DSX3"/>
<dbReference type="InterPro" id="IPR011993">
    <property type="entry name" value="PH-like_dom_sf"/>
</dbReference>
<evidence type="ECO:0008006" key="7">
    <source>
        <dbReference type="Google" id="ProtNLM"/>
    </source>
</evidence>
<proteinExistence type="predicted"/>
<evidence type="ECO:0000259" key="4">
    <source>
        <dbReference type="PROSITE" id="PS50195"/>
    </source>
</evidence>
<feature type="domain" description="PX" evidence="4">
    <location>
        <begin position="606"/>
        <end position="722"/>
    </location>
</feature>
<dbReference type="GO" id="GO:0035091">
    <property type="term" value="F:phosphatidylinositol binding"/>
    <property type="evidence" value="ECO:0007669"/>
    <property type="project" value="InterPro"/>
</dbReference>
<feature type="coiled-coil region" evidence="1">
    <location>
        <begin position="557"/>
        <end position="587"/>
    </location>
</feature>
<dbReference type="GeneID" id="5039322"/>
<evidence type="ECO:0000256" key="2">
    <source>
        <dbReference type="SAM" id="MobiDB-lite"/>
    </source>
</evidence>
<dbReference type="RefSeq" id="XP_001453537.1">
    <property type="nucleotide sequence ID" value="XM_001453500.1"/>
</dbReference>
<dbReference type="SUPFAM" id="SSF48065">
    <property type="entry name" value="DBL homology domain (DH-domain)"/>
    <property type="match status" value="1"/>
</dbReference>
<evidence type="ECO:0000313" key="5">
    <source>
        <dbReference type="EMBL" id="CAK86140.1"/>
    </source>
</evidence>
<feature type="compositionally biased region" description="Acidic residues" evidence="2">
    <location>
        <begin position="54"/>
        <end position="68"/>
    </location>
</feature>
<dbReference type="InterPro" id="IPR051092">
    <property type="entry name" value="FYVE_RhoGEF_PH"/>
</dbReference>
<protein>
    <recommendedName>
        <fullName evidence="7">DH domain-containing protein</fullName>
    </recommendedName>
</protein>
<accession>A0DSX3</accession>
<dbReference type="Pfam" id="PF00621">
    <property type="entry name" value="RhoGEF"/>
    <property type="match status" value="1"/>
</dbReference>
<dbReference type="InterPro" id="IPR035899">
    <property type="entry name" value="DBL_dom_sf"/>
</dbReference>
<dbReference type="HOGENOM" id="CLU_010133_0_0_1"/>